<feature type="domain" description="WW" evidence="3">
    <location>
        <begin position="105"/>
        <end position="139"/>
    </location>
</feature>
<keyword evidence="5" id="KW-1185">Reference proteome</keyword>
<feature type="signal peptide" evidence="2">
    <location>
        <begin position="1"/>
        <end position="16"/>
    </location>
</feature>
<dbReference type="AlphaFoldDB" id="A0AAE0EUM3"/>
<name>A0AAE0EUM3_9CHLO</name>
<feature type="domain" description="WW" evidence="3">
    <location>
        <begin position="49"/>
        <end position="84"/>
    </location>
</feature>
<evidence type="ECO:0000259" key="3">
    <source>
        <dbReference type="PROSITE" id="PS50020"/>
    </source>
</evidence>
<feature type="chain" id="PRO_5042171897" description="WW domain-containing protein" evidence="2">
    <location>
        <begin position="17"/>
        <end position="247"/>
    </location>
</feature>
<organism evidence="4 5">
    <name type="scientific">Cymbomonas tetramitiformis</name>
    <dbReference type="NCBI Taxonomy" id="36881"/>
    <lineage>
        <taxon>Eukaryota</taxon>
        <taxon>Viridiplantae</taxon>
        <taxon>Chlorophyta</taxon>
        <taxon>Pyramimonadophyceae</taxon>
        <taxon>Pyramimonadales</taxon>
        <taxon>Pyramimonadaceae</taxon>
        <taxon>Cymbomonas</taxon>
    </lineage>
</organism>
<dbReference type="SMART" id="SM00456">
    <property type="entry name" value="WW"/>
    <property type="match status" value="4"/>
</dbReference>
<feature type="compositionally biased region" description="Polar residues" evidence="1">
    <location>
        <begin position="101"/>
        <end position="112"/>
    </location>
</feature>
<dbReference type="InterPro" id="IPR001202">
    <property type="entry name" value="WW_dom"/>
</dbReference>
<dbReference type="PANTHER" id="PTHR47852:SF2">
    <property type="entry name" value="WW DOMAIN-CONTAINING PROTEIN"/>
    <property type="match status" value="1"/>
</dbReference>
<dbReference type="EMBL" id="LGRX02033387">
    <property type="protein sequence ID" value="KAK3241478.1"/>
    <property type="molecule type" value="Genomic_DNA"/>
</dbReference>
<proteinExistence type="predicted"/>
<feature type="domain" description="WW" evidence="3">
    <location>
        <begin position="204"/>
        <end position="238"/>
    </location>
</feature>
<dbReference type="Proteomes" id="UP001190700">
    <property type="component" value="Unassembled WGS sequence"/>
</dbReference>
<gene>
    <name evidence="4" type="ORF">CYMTET_48758</name>
</gene>
<dbReference type="CDD" id="cd00201">
    <property type="entry name" value="WW"/>
    <property type="match status" value="4"/>
</dbReference>
<accession>A0AAE0EUM3</accession>
<keyword evidence="2" id="KW-0732">Signal</keyword>
<dbReference type="PROSITE" id="PS50020">
    <property type="entry name" value="WW_DOMAIN_2"/>
    <property type="match status" value="4"/>
</dbReference>
<reference evidence="4 5" key="1">
    <citation type="journal article" date="2015" name="Genome Biol. Evol.">
        <title>Comparative Genomics of a Bacterivorous Green Alga Reveals Evolutionary Causalities and Consequences of Phago-Mixotrophic Mode of Nutrition.</title>
        <authorList>
            <person name="Burns J.A."/>
            <person name="Paasch A."/>
            <person name="Narechania A."/>
            <person name="Kim E."/>
        </authorList>
    </citation>
    <scope>NUCLEOTIDE SEQUENCE [LARGE SCALE GENOMIC DNA]</scope>
    <source>
        <strain evidence="4 5">PLY_AMNH</strain>
    </source>
</reference>
<sequence length="247" mass="27248">MKTTLFFLLCASGALGVSVSGKQQYFDADGNSFYLEDFSSEEMQTDANAPASQEWERYFDKNNGNRAYYHNAKTGVSQWEQPEGWAESGSNARSTGDAGSGLSTSDAENGWQQAVDPKSQKVYYYNTATGVSQWEKPLGLAGAGIASSSSSSRPNAAVSKATTEGEWHEALDMATQKLYYWNSATKQSTWERPAGHIVERPASSGGPGEWKQELDPKSGRAYFWNTATMAVTWDRPAHVEMRRRVMM</sequence>
<evidence type="ECO:0000313" key="5">
    <source>
        <dbReference type="Proteomes" id="UP001190700"/>
    </source>
</evidence>
<feature type="region of interest" description="Disordered" evidence="1">
    <location>
        <begin position="79"/>
        <end position="112"/>
    </location>
</feature>
<dbReference type="PROSITE" id="PS01159">
    <property type="entry name" value="WW_DOMAIN_1"/>
    <property type="match status" value="2"/>
</dbReference>
<dbReference type="Gene3D" id="2.20.70.10">
    <property type="match status" value="4"/>
</dbReference>
<comment type="caution">
    <text evidence="4">The sequence shown here is derived from an EMBL/GenBank/DDBJ whole genome shotgun (WGS) entry which is preliminary data.</text>
</comment>
<dbReference type="SUPFAM" id="SSF51045">
    <property type="entry name" value="WW domain"/>
    <property type="match status" value="4"/>
</dbReference>
<feature type="region of interest" description="Disordered" evidence="1">
    <location>
        <begin position="142"/>
        <end position="163"/>
    </location>
</feature>
<dbReference type="Pfam" id="PF00397">
    <property type="entry name" value="WW"/>
    <property type="match status" value="4"/>
</dbReference>
<dbReference type="PANTHER" id="PTHR47852">
    <property type="entry name" value="OS06G0298400 PROTEIN"/>
    <property type="match status" value="1"/>
</dbReference>
<dbReference type="InterPro" id="IPR036020">
    <property type="entry name" value="WW_dom_sf"/>
</dbReference>
<evidence type="ECO:0000313" key="4">
    <source>
        <dbReference type="EMBL" id="KAK3241478.1"/>
    </source>
</evidence>
<evidence type="ECO:0000256" key="1">
    <source>
        <dbReference type="SAM" id="MobiDB-lite"/>
    </source>
</evidence>
<protein>
    <recommendedName>
        <fullName evidence="3">WW domain-containing protein</fullName>
    </recommendedName>
</protein>
<feature type="domain" description="WW" evidence="3">
    <location>
        <begin position="161"/>
        <end position="195"/>
    </location>
</feature>
<evidence type="ECO:0000256" key="2">
    <source>
        <dbReference type="SAM" id="SignalP"/>
    </source>
</evidence>